<sequence>MGHIYQNGYVTIAATHARDGTVGLHAEARPSSEARALPSKHLYVRQNWDVIHRNLSSYPDPGCPLLSRGWTLQERLLSPRVVHFLDRKVVWECQHGMKQADRTTFEDHWSKLLPIKHHGWSEVDLIELWHDIVVECSQKDLTFEDDRLPSIAALAQRILLLRPDDEYLAGLWKSTLLQDLVWHCGPSRMKAAAPEGLTKWNPPSWSWVAVVAGSSFVGYPLGELIAGTTVISVTYVQTGPAHLGQITDAKIVIQAHLLLFDLPTSLRRYPLVDHVFPPGSIEIPPPSNAEKNQGSPTVCLCVWRFDHPGSYYSGAAGGADSLEAGDQSTTRLYLLPLLRPYSTSVNCLILREVSPGIFRRIGFAEIECRAREIDKAYMKKELIERALSQWPLTRVELV</sequence>
<dbReference type="EMBL" id="CP042190">
    <property type="protein sequence ID" value="QDS71712.1"/>
    <property type="molecule type" value="Genomic_DNA"/>
</dbReference>
<organism evidence="1 2">
    <name type="scientific">Venturia effusa</name>
    <dbReference type="NCBI Taxonomy" id="50376"/>
    <lineage>
        <taxon>Eukaryota</taxon>
        <taxon>Fungi</taxon>
        <taxon>Dikarya</taxon>
        <taxon>Ascomycota</taxon>
        <taxon>Pezizomycotina</taxon>
        <taxon>Dothideomycetes</taxon>
        <taxon>Pleosporomycetidae</taxon>
        <taxon>Venturiales</taxon>
        <taxon>Venturiaceae</taxon>
        <taxon>Venturia</taxon>
    </lineage>
</organism>
<dbReference type="OrthoDB" id="2958217at2759"/>
<dbReference type="Proteomes" id="UP000316270">
    <property type="component" value="Chromosome 6"/>
</dbReference>
<evidence type="ECO:0000313" key="2">
    <source>
        <dbReference type="Proteomes" id="UP000316270"/>
    </source>
</evidence>
<evidence type="ECO:0008006" key="3">
    <source>
        <dbReference type="Google" id="ProtNLM"/>
    </source>
</evidence>
<name>A0A517L7V1_9PEZI</name>
<gene>
    <name evidence="1" type="ORF">FKW77_008517</name>
</gene>
<reference evidence="1 2" key="1">
    <citation type="submission" date="2019-07" db="EMBL/GenBank/DDBJ databases">
        <title>Finished genome of Venturia effusa.</title>
        <authorList>
            <person name="Young C.A."/>
            <person name="Cox M.P."/>
            <person name="Ganley A.R.D."/>
            <person name="David W.J."/>
        </authorList>
    </citation>
    <scope>NUCLEOTIDE SEQUENCE [LARGE SCALE GENOMIC DNA]</scope>
    <source>
        <strain evidence="2">albino</strain>
    </source>
</reference>
<dbReference type="PANTHER" id="PTHR33112:SF16">
    <property type="entry name" value="HETEROKARYON INCOMPATIBILITY DOMAIN-CONTAINING PROTEIN"/>
    <property type="match status" value="1"/>
</dbReference>
<keyword evidence="2" id="KW-1185">Reference proteome</keyword>
<accession>A0A517L7V1</accession>
<protein>
    <recommendedName>
        <fullName evidence="3">Heterokaryon incompatibility domain-containing protein</fullName>
    </recommendedName>
</protein>
<dbReference type="AlphaFoldDB" id="A0A517L7V1"/>
<dbReference type="STRING" id="50376.A0A517L7V1"/>
<proteinExistence type="predicted"/>
<dbReference type="PANTHER" id="PTHR33112">
    <property type="entry name" value="DOMAIN PROTEIN, PUTATIVE-RELATED"/>
    <property type="match status" value="1"/>
</dbReference>
<evidence type="ECO:0000313" key="1">
    <source>
        <dbReference type="EMBL" id="QDS71712.1"/>
    </source>
</evidence>